<dbReference type="EnsemblMetazoa" id="ACUA004124-RA">
    <property type="protein sequence ID" value="ACUA004124-PA"/>
    <property type="gene ID" value="ACUA004124"/>
</dbReference>
<sequence length="146" mass="16103">MGKFENQAELVPKGCNKNLNQFRRVGVIEPSGAVRNRPEPSGTVLSRLEPSGTIGIVENQILQIVDPVIEETRKVKSGKKKKKANVSVHTILTVPTVLTIPMVPDGSDGSGRFQEEPTIPFPRNRNWNDTGWNRIGMVGPFQGTHH</sequence>
<evidence type="ECO:0000313" key="2">
    <source>
        <dbReference type="Proteomes" id="UP000075883"/>
    </source>
</evidence>
<keyword evidence="2" id="KW-1185">Reference proteome</keyword>
<reference evidence="2" key="1">
    <citation type="submission" date="2013-09" db="EMBL/GenBank/DDBJ databases">
        <title>The Genome Sequence of Anopheles culicifacies species A.</title>
        <authorList>
            <consortium name="The Broad Institute Genomics Platform"/>
            <person name="Neafsey D.E."/>
            <person name="Besansky N."/>
            <person name="Howell P."/>
            <person name="Walton C."/>
            <person name="Young S.K."/>
            <person name="Zeng Q."/>
            <person name="Gargeya S."/>
            <person name="Fitzgerald M."/>
            <person name="Haas B."/>
            <person name="Abouelleil A."/>
            <person name="Allen A.W."/>
            <person name="Alvarado L."/>
            <person name="Arachchi H.M."/>
            <person name="Berlin A.M."/>
            <person name="Chapman S.B."/>
            <person name="Gainer-Dewar J."/>
            <person name="Goldberg J."/>
            <person name="Griggs A."/>
            <person name="Gujja S."/>
            <person name="Hansen M."/>
            <person name="Howarth C."/>
            <person name="Imamovic A."/>
            <person name="Ireland A."/>
            <person name="Larimer J."/>
            <person name="McCowan C."/>
            <person name="Murphy C."/>
            <person name="Pearson M."/>
            <person name="Poon T.W."/>
            <person name="Priest M."/>
            <person name="Roberts A."/>
            <person name="Saif S."/>
            <person name="Shea T."/>
            <person name="Sisk P."/>
            <person name="Sykes S."/>
            <person name="Wortman J."/>
            <person name="Nusbaum C."/>
            <person name="Birren B."/>
        </authorList>
    </citation>
    <scope>NUCLEOTIDE SEQUENCE [LARGE SCALE GENOMIC DNA]</scope>
    <source>
        <strain evidence="2">A-37</strain>
    </source>
</reference>
<name>A0A182LX72_9DIPT</name>
<evidence type="ECO:0000313" key="1">
    <source>
        <dbReference type="EnsemblMetazoa" id="ACUA004124-PA"/>
    </source>
</evidence>
<dbReference type="EMBL" id="AXCM01012930">
    <property type="status" value="NOT_ANNOTATED_CDS"/>
    <property type="molecule type" value="Genomic_DNA"/>
</dbReference>
<dbReference type="Proteomes" id="UP000075883">
    <property type="component" value="Unassembled WGS sequence"/>
</dbReference>
<protein>
    <submittedName>
        <fullName evidence="1">Uncharacterized protein</fullName>
    </submittedName>
</protein>
<reference evidence="1" key="2">
    <citation type="submission" date="2020-05" db="UniProtKB">
        <authorList>
            <consortium name="EnsemblMetazoa"/>
        </authorList>
    </citation>
    <scope>IDENTIFICATION</scope>
    <source>
        <strain evidence="1">A-37</strain>
    </source>
</reference>
<dbReference type="AlphaFoldDB" id="A0A182LX72"/>
<dbReference type="VEuPathDB" id="VectorBase:ACUA004124"/>
<proteinExistence type="predicted"/>
<accession>A0A182LX72</accession>
<organism evidence="1 2">
    <name type="scientific">Anopheles culicifacies</name>
    <dbReference type="NCBI Taxonomy" id="139723"/>
    <lineage>
        <taxon>Eukaryota</taxon>
        <taxon>Metazoa</taxon>
        <taxon>Ecdysozoa</taxon>
        <taxon>Arthropoda</taxon>
        <taxon>Hexapoda</taxon>
        <taxon>Insecta</taxon>
        <taxon>Pterygota</taxon>
        <taxon>Neoptera</taxon>
        <taxon>Endopterygota</taxon>
        <taxon>Diptera</taxon>
        <taxon>Nematocera</taxon>
        <taxon>Culicoidea</taxon>
        <taxon>Culicidae</taxon>
        <taxon>Anophelinae</taxon>
        <taxon>Anopheles</taxon>
        <taxon>culicifacies species complex</taxon>
    </lineage>
</organism>